<dbReference type="InterPro" id="IPR023465">
    <property type="entry name" value="Riboflavin_kinase_dom_sf"/>
</dbReference>
<dbReference type="AlphaFoldDB" id="A0A396S444"/>
<organism evidence="9 10">
    <name type="scientific">Ureibacillus yapensis</name>
    <dbReference type="NCBI Taxonomy" id="2304605"/>
    <lineage>
        <taxon>Bacteria</taxon>
        <taxon>Bacillati</taxon>
        <taxon>Bacillota</taxon>
        <taxon>Bacilli</taxon>
        <taxon>Bacillales</taxon>
        <taxon>Caryophanaceae</taxon>
        <taxon>Ureibacillus</taxon>
    </lineage>
</organism>
<evidence type="ECO:0000256" key="7">
    <source>
        <dbReference type="ARBA" id="ARBA00047880"/>
    </source>
</evidence>
<accession>A0A396S444</accession>
<dbReference type="Gene3D" id="2.40.30.30">
    <property type="entry name" value="Riboflavin kinase-like"/>
    <property type="match status" value="1"/>
</dbReference>
<feature type="domain" description="Riboflavin kinase" evidence="8">
    <location>
        <begin position="6"/>
        <end position="130"/>
    </location>
</feature>
<keyword evidence="5" id="KW-0547">Nucleotide-binding</keyword>
<keyword evidence="4" id="KW-0808">Transferase</keyword>
<sequence>MLRSIRNSRYDLITGIVVQGKQLGRTIGFPTANIKPNRLFNLPKGVYGVFVNHRENRYTGVMNVGERPSFDDGNHLTYEVHVLDFNDNLYGEELTVEIAFFVRNEQKFSSLPNLIKQLNKDVLYTANRLNTTYIGGGQLHA</sequence>
<evidence type="ECO:0000256" key="5">
    <source>
        <dbReference type="ARBA" id="ARBA00022741"/>
    </source>
</evidence>
<dbReference type="Proteomes" id="UP000265692">
    <property type="component" value="Unassembled WGS sequence"/>
</dbReference>
<evidence type="ECO:0000256" key="1">
    <source>
        <dbReference type="ARBA" id="ARBA00012105"/>
    </source>
</evidence>
<dbReference type="PANTHER" id="PTHR22749">
    <property type="entry name" value="RIBOFLAVIN KINASE/FMN ADENYLYLTRANSFERASE"/>
    <property type="match status" value="1"/>
</dbReference>
<evidence type="ECO:0000256" key="3">
    <source>
        <dbReference type="ARBA" id="ARBA00022643"/>
    </source>
</evidence>
<evidence type="ECO:0000313" key="9">
    <source>
        <dbReference type="EMBL" id="RHW31772.1"/>
    </source>
</evidence>
<evidence type="ECO:0000256" key="4">
    <source>
        <dbReference type="ARBA" id="ARBA00022679"/>
    </source>
</evidence>
<evidence type="ECO:0000256" key="6">
    <source>
        <dbReference type="ARBA" id="ARBA00022840"/>
    </source>
</evidence>
<keyword evidence="6" id="KW-0067">ATP-binding</keyword>
<dbReference type="GO" id="GO:0005524">
    <property type="term" value="F:ATP binding"/>
    <property type="evidence" value="ECO:0007669"/>
    <property type="project" value="UniProtKB-KW"/>
</dbReference>
<dbReference type="GO" id="GO:0009398">
    <property type="term" value="P:FMN biosynthetic process"/>
    <property type="evidence" value="ECO:0007669"/>
    <property type="project" value="TreeGrafter"/>
</dbReference>
<comment type="catalytic activity">
    <reaction evidence="7">
        <text>riboflavin + ATP = FMN + ADP + H(+)</text>
        <dbReference type="Rhea" id="RHEA:14357"/>
        <dbReference type="ChEBI" id="CHEBI:15378"/>
        <dbReference type="ChEBI" id="CHEBI:30616"/>
        <dbReference type="ChEBI" id="CHEBI:57986"/>
        <dbReference type="ChEBI" id="CHEBI:58210"/>
        <dbReference type="ChEBI" id="CHEBI:456216"/>
        <dbReference type="EC" id="2.7.1.26"/>
    </reaction>
</comment>
<dbReference type="SMART" id="SM00904">
    <property type="entry name" value="Flavokinase"/>
    <property type="match status" value="1"/>
</dbReference>
<reference evidence="9 10" key="1">
    <citation type="submission" date="2018-08" db="EMBL/GenBank/DDBJ databases">
        <title>Lysinibacillus sp. YLB-03 draft genome sequence.</title>
        <authorList>
            <person name="Yu L."/>
        </authorList>
    </citation>
    <scope>NUCLEOTIDE SEQUENCE [LARGE SCALE GENOMIC DNA]</scope>
    <source>
        <strain evidence="9 10">YLB-03</strain>
    </source>
</reference>
<evidence type="ECO:0000259" key="8">
    <source>
        <dbReference type="SMART" id="SM00904"/>
    </source>
</evidence>
<dbReference type="EMBL" id="QWEI01000015">
    <property type="protein sequence ID" value="RHW31772.1"/>
    <property type="molecule type" value="Genomic_DNA"/>
</dbReference>
<keyword evidence="10" id="KW-1185">Reference proteome</keyword>
<gene>
    <name evidence="9" type="ORF">D1B33_17585</name>
</gene>
<dbReference type="GO" id="GO:0008531">
    <property type="term" value="F:riboflavin kinase activity"/>
    <property type="evidence" value="ECO:0007669"/>
    <property type="project" value="UniProtKB-EC"/>
</dbReference>
<dbReference type="GO" id="GO:0009231">
    <property type="term" value="P:riboflavin biosynthetic process"/>
    <property type="evidence" value="ECO:0007669"/>
    <property type="project" value="InterPro"/>
</dbReference>
<dbReference type="Pfam" id="PF01687">
    <property type="entry name" value="Flavokinase"/>
    <property type="match status" value="1"/>
</dbReference>
<dbReference type="PANTHER" id="PTHR22749:SF6">
    <property type="entry name" value="RIBOFLAVIN KINASE"/>
    <property type="match status" value="1"/>
</dbReference>
<comment type="caution">
    <text evidence="9">The sequence shown here is derived from an EMBL/GenBank/DDBJ whole genome shotgun (WGS) entry which is preliminary data.</text>
</comment>
<name>A0A396S444_9BACL</name>
<evidence type="ECO:0000313" key="10">
    <source>
        <dbReference type="Proteomes" id="UP000265692"/>
    </source>
</evidence>
<dbReference type="EC" id="2.7.1.26" evidence="1"/>
<keyword evidence="2" id="KW-0285">Flavoprotein</keyword>
<protein>
    <recommendedName>
        <fullName evidence="1">riboflavin kinase</fullName>
        <ecNumber evidence="1">2.7.1.26</ecNumber>
    </recommendedName>
</protein>
<dbReference type="SUPFAM" id="SSF82114">
    <property type="entry name" value="Riboflavin kinase-like"/>
    <property type="match status" value="1"/>
</dbReference>
<proteinExistence type="predicted"/>
<keyword evidence="3" id="KW-0288">FMN</keyword>
<evidence type="ECO:0000256" key="2">
    <source>
        <dbReference type="ARBA" id="ARBA00022630"/>
    </source>
</evidence>
<dbReference type="InterPro" id="IPR023468">
    <property type="entry name" value="Riboflavin_kinase"/>
</dbReference>
<dbReference type="InterPro" id="IPR015865">
    <property type="entry name" value="Riboflavin_kinase_bac/euk"/>
</dbReference>